<dbReference type="SUPFAM" id="SSF55811">
    <property type="entry name" value="Nudix"/>
    <property type="match status" value="1"/>
</dbReference>
<evidence type="ECO:0000259" key="5">
    <source>
        <dbReference type="PROSITE" id="PS51462"/>
    </source>
</evidence>
<organism evidence="6 7">
    <name type="scientific">Mangrovicoccus algicola</name>
    <dbReference type="NCBI Taxonomy" id="2771008"/>
    <lineage>
        <taxon>Bacteria</taxon>
        <taxon>Pseudomonadati</taxon>
        <taxon>Pseudomonadota</taxon>
        <taxon>Alphaproteobacteria</taxon>
        <taxon>Rhodobacterales</taxon>
        <taxon>Paracoccaceae</taxon>
        <taxon>Mangrovicoccus</taxon>
    </lineage>
</organism>
<dbReference type="GO" id="GO:0046872">
    <property type="term" value="F:metal ion binding"/>
    <property type="evidence" value="ECO:0007669"/>
    <property type="project" value="UniProtKB-KW"/>
</dbReference>
<dbReference type="Gene3D" id="3.90.79.10">
    <property type="entry name" value="Nucleoside Triphosphate Pyrophosphohydrolase"/>
    <property type="match status" value="1"/>
</dbReference>
<feature type="domain" description="Nudix hydrolase" evidence="5">
    <location>
        <begin position="20"/>
        <end position="147"/>
    </location>
</feature>
<dbReference type="InterPro" id="IPR015797">
    <property type="entry name" value="NUDIX_hydrolase-like_dom_sf"/>
</dbReference>
<keyword evidence="7" id="KW-1185">Reference proteome</keyword>
<comment type="caution">
    <text evidence="6">The sequence shown here is derived from an EMBL/GenBank/DDBJ whole genome shotgun (WGS) entry which is preliminary data.</text>
</comment>
<name>A0A8J6YU82_9RHOB</name>
<evidence type="ECO:0000256" key="4">
    <source>
        <dbReference type="ARBA" id="ARBA00022842"/>
    </source>
</evidence>
<dbReference type="RefSeq" id="WP_193180832.1">
    <property type="nucleotide sequence ID" value="NZ_JACVXA010000012.1"/>
</dbReference>
<dbReference type="InterPro" id="IPR000086">
    <property type="entry name" value="NUDIX_hydrolase_dom"/>
</dbReference>
<dbReference type="GO" id="GO:0005737">
    <property type="term" value="C:cytoplasm"/>
    <property type="evidence" value="ECO:0007669"/>
    <property type="project" value="TreeGrafter"/>
</dbReference>
<evidence type="ECO:0000256" key="1">
    <source>
        <dbReference type="ARBA" id="ARBA00001946"/>
    </source>
</evidence>
<dbReference type="GO" id="GO:0016462">
    <property type="term" value="F:pyrophosphatase activity"/>
    <property type="evidence" value="ECO:0007669"/>
    <property type="project" value="InterPro"/>
</dbReference>
<proteinExistence type="predicted"/>
<dbReference type="Proteomes" id="UP000609121">
    <property type="component" value="Unassembled WGS sequence"/>
</dbReference>
<dbReference type="PANTHER" id="PTHR12629">
    <property type="entry name" value="DIPHOSPHOINOSITOL POLYPHOSPHATE PHOSPHOHYDROLASE"/>
    <property type="match status" value="1"/>
</dbReference>
<dbReference type="InterPro" id="IPR047198">
    <property type="entry name" value="DDP-like_NUDIX"/>
</dbReference>
<evidence type="ECO:0000256" key="2">
    <source>
        <dbReference type="ARBA" id="ARBA00022723"/>
    </source>
</evidence>
<keyword evidence="3 6" id="KW-0378">Hydrolase</keyword>
<dbReference type="EMBL" id="JACVXA010000012">
    <property type="protein sequence ID" value="MBE3637810.1"/>
    <property type="molecule type" value="Genomic_DNA"/>
</dbReference>
<comment type="cofactor">
    <cofactor evidence="1">
        <name>Mg(2+)</name>
        <dbReference type="ChEBI" id="CHEBI:18420"/>
    </cofactor>
</comment>
<dbReference type="Pfam" id="PF00293">
    <property type="entry name" value="NUDIX"/>
    <property type="match status" value="1"/>
</dbReference>
<accession>A0A8J6YU82</accession>
<keyword evidence="2" id="KW-0479">Metal-binding</keyword>
<keyword evidence="4" id="KW-0460">Magnesium</keyword>
<dbReference type="PROSITE" id="PS51462">
    <property type="entry name" value="NUDIX"/>
    <property type="match status" value="1"/>
</dbReference>
<protein>
    <submittedName>
        <fullName evidence="6">NUDIX hydrolase</fullName>
    </submittedName>
</protein>
<evidence type="ECO:0000313" key="6">
    <source>
        <dbReference type="EMBL" id="MBE3637810.1"/>
    </source>
</evidence>
<dbReference type="PANTHER" id="PTHR12629:SF0">
    <property type="entry name" value="DIPHOSPHOINOSITOL-POLYPHOSPHATE DIPHOSPHATASE"/>
    <property type="match status" value="1"/>
</dbReference>
<sequence>MSLHPIRQVPLSLGTTKKHQPRSQFGAICYRRNKGRVEILLITSRGKGRWILPKGWPIAGSTPARAAAIEAYEEAGVQGRAHPLCLGIYGYKKGDLPCVVALYALEVTEMKRRFPEAGQRKRRWVTPKQAAAMVDSRELGRILERFSPELLPPADRIRLA</sequence>
<evidence type="ECO:0000256" key="3">
    <source>
        <dbReference type="ARBA" id="ARBA00022801"/>
    </source>
</evidence>
<dbReference type="CDD" id="cd04666">
    <property type="entry name" value="NUDIX_DIPP2_like_Nudt4"/>
    <property type="match status" value="1"/>
</dbReference>
<evidence type="ECO:0000313" key="7">
    <source>
        <dbReference type="Proteomes" id="UP000609121"/>
    </source>
</evidence>
<reference evidence="6" key="1">
    <citation type="submission" date="2020-09" db="EMBL/GenBank/DDBJ databases">
        <title>A novel bacterium of genus Mangrovicoccus, isolated from South China Sea.</title>
        <authorList>
            <person name="Huang H."/>
            <person name="Mo K."/>
            <person name="Hu Y."/>
        </authorList>
    </citation>
    <scope>NUCLEOTIDE SEQUENCE</scope>
    <source>
        <strain evidence="6">HB182678</strain>
    </source>
</reference>
<dbReference type="AlphaFoldDB" id="A0A8J6YU82"/>
<gene>
    <name evidence="6" type="ORF">ICN82_06275</name>
</gene>